<dbReference type="Pfam" id="PF00512">
    <property type="entry name" value="HisKA"/>
    <property type="match status" value="1"/>
</dbReference>
<comment type="subcellular location">
    <subcellularLocation>
        <location evidence="2">Membrane</location>
    </subcellularLocation>
</comment>
<dbReference type="CDD" id="cd00075">
    <property type="entry name" value="HATPase"/>
    <property type="match status" value="1"/>
</dbReference>
<gene>
    <name evidence="14" type="ORF">AW736_13515</name>
</gene>
<dbReference type="CDD" id="cd06225">
    <property type="entry name" value="HAMP"/>
    <property type="match status" value="1"/>
</dbReference>
<organism evidence="14 15">
    <name type="scientific">Termitidicoccus mucosus</name>
    <dbReference type="NCBI Taxonomy" id="1184151"/>
    <lineage>
        <taxon>Bacteria</taxon>
        <taxon>Pseudomonadati</taxon>
        <taxon>Verrucomicrobiota</taxon>
        <taxon>Opitutia</taxon>
        <taxon>Opitutales</taxon>
        <taxon>Opitutaceae</taxon>
        <taxon>Termitidicoccus</taxon>
    </lineage>
</organism>
<dbReference type="AlphaFoldDB" id="A0A178IJB6"/>
<dbReference type="InterPro" id="IPR036097">
    <property type="entry name" value="HisK_dim/P_sf"/>
</dbReference>
<keyword evidence="6 11" id="KW-0812">Transmembrane</keyword>
<keyword evidence="9" id="KW-0902">Two-component regulatory system</keyword>
<dbReference type="Gene3D" id="3.30.565.10">
    <property type="entry name" value="Histidine kinase-like ATPase, C-terminal domain"/>
    <property type="match status" value="1"/>
</dbReference>
<evidence type="ECO:0000256" key="4">
    <source>
        <dbReference type="ARBA" id="ARBA00022553"/>
    </source>
</evidence>
<feature type="domain" description="HAMP" evidence="13">
    <location>
        <begin position="169"/>
        <end position="222"/>
    </location>
</feature>
<dbReference type="STRING" id="1184151.AW736_13515"/>
<dbReference type="SMART" id="SM00387">
    <property type="entry name" value="HATPase_c"/>
    <property type="match status" value="1"/>
</dbReference>
<dbReference type="SMART" id="SM00388">
    <property type="entry name" value="HisKA"/>
    <property type="match status" value="1"/>
</dbReference>
<dbReference type="PRINTS" id="PR00344">
    <property type="entry name" value="BCTRLSENSOR"/>
</dbReference>
<dbReference type="OrthoDB" id="9796330at2"/>
<dbReference type="PROSITE" id="PS50109">
    <property type="entry name" value="HIS_KIN"/>
    <property type="match status" value="1"/>
</dbReference>
<evidence type="ECO:0000256" key="3">
    <source>
        <dbReference type="ARBA" id="ARBA00012438"/>
    </source>
</evidence>
<feature type="transmembrane region" description="Helical" evidence="11">
    <location>
        <begin position="146"/>
        <end position="167"/>
    </location>
</feature>
<evidence type="ECO:0000259" key="13">
    <source>
        <dbReference type="PROSITE" id="PS50885"/>
    </source>
</evidence>
<dbReference type="InterPro" id="IPR003661">
    <property type="entry name" value="HisK_dim/P_dom"/>
</dbReference>
<dbReference type="EC" id="2.7.13.3" evidence="3"/>
<dbReference type="SMART" id="SM00304">
    <property type="entry name" value="HAMP"/>
    <property type="match status" value="1"/>
</dbReference>
<dbReference type="SUPFAM" id="SSF158472">
    <property type="entry name" value="HAMP domain-like"/>
    <property type="match status" value="1"/>
</dbReference>
<dbReference type="EMBL" id="LRRQ01000099">
    <property type="protein sequence ID" value="OAM89269.1"/>
    <property type="molecule type" value="Genomic_DNA"/>
</dbReference>
<dbReference type="Gene3D" id="6.10.340.10">
    <property type="match status" value="1"/>
</dbReference>
<evidence type="ECO:0000259" key="12">
    <source>
        <dbReference type="PROSITE" id="PS50109"/>
    </source>
</evidence>
<dbReference type="PANTHER" id="PTHR45436">
    <property type="entry name" value="SENSOR HISTIDINE KINASE YKOH"/>
    <property type="match status" value="1"/>
</dbReference>
<dbReference type="CDD" id="cd00082">
    <property type="entry name" value="HisKA"/>
    <property type="match status" value="1"/>
</dbReference>
<evidence type="ECO:0000256" key="10">
    <source>
        <dbReference type="ARBA" id="ARBA00023136"/>
    </source>
</evidence>
<dbReference type="InterPro" id="IPR003594">
    <property type="entry name" value="HATPase_dom"/>
</dbReference>
<keyword evidence="10 11" id="KW-0472">Membrane</keyword>
<name>A0A178IJB6_9BACT</name>
<feature type="transmembrane region" description="Helical" evidence="11">
    <location>
        <begin position="12"/>
        <end position="34"/>
    </location>
</feature>
<reference evidence="14 15" key="1">
    <citation type="submission" date="2016-01" db="EMBL/GenBank/DDBJ databases">
        <title>High potential of lignocellulose degradation of a new Verrucomicrobia species.</title>
        <authorList>
            <person name="Wang Y."/>
            <person name="Shi Y."/>
            <person name="Qiu Z."/>
            <person name="Liu S."/>
            <person name="Yang H."/>
        </authorList>
    </citation>
    <scope>NUCLEOTIDE SEQUENCE [LARGE SCALE GENOMIC DNA]</scope>
    <source>
        <strain evidence="14 15">TSB47</strain>
    </source>
</reference>
<dbReference type="Gene3D" id="1.10.287.130">
    <property type="match status" value="1"/>
</dbReference>
<feature type="domain" description="Histidine kinase" evidence="12">
    <location>
        <begin position="230"/>
        <end position="447"/>
    </location>
</feature>
<comment type="caution">
    <text evidence="14">The sequence shown here is derived from an EMBL/GenBank/DDBJ whole genome shotgun (WGS) entry which is preliminary data.</text>
</comment>
<comment type="catalytic activity">
    <reaction evidence="1">
        <text>ATP + protein L-histidine = ADP + protein N-phospho-L-histidine.</text>
        <dbReference type="EC" id="2.7.13.3"/>
    </reaction>
</comment>
<dbReference type="InterPro" id="IPR036890">
    <property type="entry name" value="HATPase_C_sf"/>
</dbReference>
<keyword evidence="15" id="KW-1185">Reference proteome</keyword>
<protein>
    <recommendedName>
        <fullName evidence="3">histidine kinase</fullName>
        <ecNumber evidence="3">2.7.13.3</ecNumber>
    </recommendedName>
</protein>
<dbReference type="Proteomes" id="UP000078486">
    <property type="component" value="Unassembled WGS sequence"/>
</dbReference>
<dbReference type="InterPro" id="IPR004358">
    <property type="entry name" value="Sig_transdc_His_kin-like_C"/>
</dbReference>
<dbReference type="GO" id="GO:0000155">
    <property type="term" value="F:phosphorelay sensor kinase activity"/>
    <property type="evidence" value="ECO:0007669"/>
    <property type="project" value="InterPro"/>
</dbReference>
<sequence length="452" mass="50114">MKAWPVRLRFACWTAGLVGFALFVYSGFTLANLYHEQIEAVDLELTADGRRLGGLPDVAQIQAAIVEDERYTPWLSYAVFDKSGSLQYRSKQLPESVASEALTQDKHHTVREGASRWRMGRFPGSGIVLVVAYDLDEVRDIMVDLVIAYALSLPVVVFIAAAGGWWVSGRALQPVRDLATSVEQVQAESLDHRVPVPVASDEIQRLSAAFNDMLERLEAGFEQTQRFAADASHELRTPLTIIRGEIERLMRAPGIMPDHQEKLVSVQEEIERLQHITDNLLLLTLFDRGHVQFEAQLLDFSALVRDACEDAELLGETANIHIEQKLSRDLFVRGDAGHIRRVVLNLLDNAVKFNVPDGLVRCTLTGTGQAIILRIENTGPGIGDESKARLFQRFFRADPSRNDTQRGHGLGLSLSREIARAHGGDLTVADSTAPGWTGFIFTLPQASSRNSI</sequence>
<dbReference type="InterPro" id="IPR050428">
    <property type="entry name" value="TCS_sensor_his_kinase"/>
</dbReference>
<evidence type="ECO:0000313" key="15">
    <source>
        <dbReference type="Proteomes" id="UP000078486"/>
    </source>
</evidence>
<dbReference type="GO" id="GO:0005886">
    <property type="term" value="C:plasma membrane"/>
    <property type="evidence" value="ECO:0007669"/>
    <property type="project" value="TreeGrafter"/>
</dbReference>
<keyword evidence="4" id="KW-0597">Phosphoprotein</keyword>
<proteinExistence type="predicted"/>
<dbReference type="Pfam" id="PF00672">
    <property type="entry name" value="HAMP"/>
    <property type="match status" value="1"/>
</dbReference>
<evidence type="ECO:0000256" key="9">
    <source>
        <dbReference type="ARBA" id="ARBA00023012"/>
    </source>
</evidence>
<dbReference type="Pfam" id="PF02518">
    <property type="entry name" value="HATPase_c"/>
    <property type="match status" value="1"/>
</dbReference>
<keyword evidence="5" id="KW-0808">Transferase</keyword>
<evidence type="ECO:0000256" key="7">
    <source>
        <dbReference type="ARBA" id="ARBA00022777"/>
    </source>
</evidence>
<evidence type="ECO:0000256" key="1">
    <source>
        <dbReference type="ARBA" id="ARBA00000085"/>
    </source>
</evidence>
<evidence type="ECO:0000256" key="6">
    <source>
        <dbReference type="ARBA" id="ARBA00022692"/>
    </source>
</evidence>
<dbReference type="PROSITE" id="PS50885">
    <property type="entry name" value="HAMP"/>
    <property type="match status" value="1"/>
</dbReference>
<evidence type="ECO:0000256" key="8">
    <source>
        <dbReference type="ARBA" id="ARBA00022989"/>
    </source>
</evidence>
<keyword evidence="7" id="KW-0418">Kinase</keyword>
<accession>A0A178IJB6</accession>
<evidence type="ECO:0000256" key="5">
    <source>
        <dbReference type="ARBA" id="ARBA00022679"/>
    </source>
</evidence>
<dbReference type="PANTHER" id="PTHR45436:SF5">
    <property type="entry name" value="SENSOR HISTIDINE KINASE TRCS"/>
    <property type="match status" value="1"/>
</dbReference>
<evidence type="ECO:0000256" key="11">
    <source>
        <dbReference type="SAM" id="Phobius"/>
    </source>
</evidence>
<evidence type="ECO:0000313" key="14">
    <source>
        <dbReference type="EMBL" id="OAM89269.1"/>
    </source>
</evidence>
<dbReference type="SUPFAM" id="SSF55874">
    <property type="entry name" value="ATPase domain of HSP90 chaperone/DNA topoisomerase II/histidine kinase"/>
    <property type="match status" value="1"/>
</dbReference>
<dbReference type="RefSeq" id="WP_068770719.1">
    <property type="nucleotide sequence ID" value="NZ_CP109796.1"/>
</dbReference>
<evidence type="ECO:0000256" key="2">
    <source>
        <dbReference type="ARBA" id="ARBA00004370"/>
    </source>
</evidence>
<keyword evidence="8 11" id="KW-1133">Transmembrane helix</keyword>
<dbReference type="InterPro" id="IPR003660">
    <property type="entry name" value="HAMP_dom"/>
</dbReference>
<dbReference type="SUPFAM" id="SSF47384">
    <property type="entry name" value="Homodimeric domain of signal transducing histidine kinase"/>
    <property type="match status" value="1"/>
</dbReference>
<dbReference type="InterPro" id="IPR005467">
    <property type="entry name" value="His_kinase_dom"/>
</dbReference>